<protein>
    <submittedName>
        <fullName evidence="1">Uncharacterized protein</fullName>
    </submittedName>
</protein>
<gene>
    <name evidence="1" type="ORF">Sangu_2990300</name>
</gene>
<dbReference type="EMBL" id="JACGWK010000022">
    <property type="protein sequence ID" value="KAL0308166.1"/>
    <property type="molecule type" value="Genomic_DNA"/>
</dbReference>
<sequence>MIMIKGSLVREHGVMMLSLVEKLKDLQADFKEEETYADLILQSLSPSLDQFIISYNMNKLEESLRELINILVQYEIMIEISAQFVLAGEVSTSEANGKVARREKKKKDETSFIAVSTSSAPVTLLGGIKERGRGFTSLEFRMIFAFIAVRRTIDRESVLNSSPKDKMIIKYEIYSHGRSILLVEEERD</sequence>
<dbReference type="AlphaFoldDB" id="A0AAW2KPP2"/>
<reference evidence="1" key="1">
    <citation type="submission" date="2020-06" db="EMBL/GenBank/DDBJ databases">
        <authorList>
            <person name="Li T."/>
            <person name="Hu X."/>
            <person name="Zhang T."/>
            <person name="Song X."/>
            <person name="Zhang H."/>
            <person name="Dai N."/>
            <person name="Sheng W."/>
            <person name="Hou X."/>
            <person name="Wei L."/>
        </authorList>
    </citation>
    <scope>NUCLEOTIDE SEQUENCE</scope>
    <source>
        <strain evidence="1">G01</strain>
        <tissue evidence="1">Leaf</tissue>
    </source>
</reference>
<reference evidence="1" key="2">
    <citation type="journal article" date="2024" name="Plant">
        <title>Genomic evolution and insights into agronomic trait innovations of Sesamum species.</title>
        <authorList>
            <person name="Miao H."/>
            <person name="Wang L."/>
            <person name="Qu L."/>
            <person name="Liu H."/>
            <person name="Sun Y."/>
            <person name="Le M."/>
            <person name="Wang Q."/>
            <person name="Wei S."/>
            <person name="Zheng Y."/>
            <person name="Lin W."/>
            <person name="Duan Y."/>
            <person name="Cao H."/>
            <person name="Xiong S."/>
            <person name="Wang X."/>
            <person name="Wei L."/>
            <person name="Li C."/>
            <person name="Ma Q."/>
            <person name="Ju M."/>
            <person name="Zhao R."/>
            <person name="Li G."/>
            <person name="Mu C."/>
            <person name="Tian Q."/>
            <person name="Mei H."/>
            <person name="Zhang T."/>
            <person name="Gao T."/>
            <person name="Zhang H."/>
        </authorList>
    </citation>
    <scope>NUCLEOTIDE SEQUENCE</scope>
    <source>
        <strain evidence="1">G01</strain>
    </source>
</reference>
<comment type="caution">
    <text evidence="1">The sequence shown here is derived from an EMBL/GenBank/DDBJ whole genome shotgun (WGS) entry which is preliminary data.</text>
</comment>
<organism evidence="1">
    <name type="scientific">Sesamum angustifolium</name>
    <dbReference type="NCBI Taxonomy" id="2727405"/>
    <lineage>
        <taxon>Eukaryota</taxon>
        <taxon>Viridiplantae</taxon>
        <taxon>Streptophyta</taxon>
        <taxon>Embryophyta</taxon>
        <taxon>Tracheophyta</taxon>
        <taxon>Spermatophyta</taxon>
        <taxon>Magnoliopsida</taxon>
        <taxon>eudicotyledons</taxon>
        <taxon>Gunneridae</taxon>
        <taxon>Pentapetalae</taxon>
        <taxon>asterids</taxon>
        <taxon>lamiids</taxon>
        <taxon>Lamiales</taxon>
        <taxon>Pedaliaceae</taxon>
        <taxon>Sesamum</taxon>
    </lineage>
</organism>
<name>A0AAW2KPP2_9LAMI</name>
<accession>A0AAW2KPP2</accession>
<proteinExistence type="predicted"/>
<evidence type="ECO:0000313" key="1">
    <source>
        <dbReference type="EMBL" id="KAL0308166.1"/>
    </source>
</evidence>